<keyword evidence="1" id="KW-0862">Zinc</keyword>
<evidence type="ECO:0000313" key="4">
    <source>
        <dbReference type="EMBL" id="KAH1121953.1"/>
    </source>
</evidence>
<evidence type="ECO:0000256" key="2">
    <source>
        <dbReference type="SAM" id="MobiDB-lite"/>
    </source>
</evidence>
<dbReference type="AlphaFoldDB" id="A0A9D4AIP3"/>
<reference evidence="4 5" key="1">
    <citation type="journal article" date="2021" name="Plant Biotechnol. J.">
        <title>Multi-omics assisted identification of the key and species-specific regulatory components of drought-tolerant mechanisms in Gossypium stocksii.</title>
        <authorList>
            <person name="Yu D."/>
            <person name="Ke L."/>
            <person name="Zhang D."/>
            <person name="Wu Y."/>
            <person name="Sun Y."/>
            <person name="Mei J."/>
            <person name="Sun J."/>
            <person name="Sun Y."/>
        </authorList>
    </citation>
    <scope>NUCLEOTIDE SEQUENCE [LARGE SCALE GENOMIC DNA]</scope>
    <source>
        <strain evidence="5">cv. E1</strain>
        <tissue evidence="4">Leaf</tissue>
    </source>
</reference>
<gene>
    <name evidence="4" type="ORF">J1N35_005113</name>
</gene>
<name>A0A9D4AIP3_9ROSI</name>
<evidence type="ECO:0000313" key="5">
    <source>
        <dbReference type="Proteomes" id="UP000828251"/>
    </source>
</evidence>
<dbReference type="EMBL" id="JAIQCV010000002">
    <property type="protein sequence ID" value="KAH1121953.1"/>
    <property type="molecule type" value="Genomic_DNA"/>
</dbReference>
<accession>A0A9D4AIP3</accession>
<feature type="compositionally biased region" description="Basic and acidic residues" evidence="2">
    <location>
        <begin position="102"/>
        <end position="114"/>
    </location>
</feature>
<feature type="domain" description="CCHC-type" evidence="3">
    <location>
        <begin position="130"/>
        <end position="145"/>
    </location>
</feature>
<dbReference type="GO" id="GO:0008270">
    <property type="term" value="F:zinc ion binding"/>
    <property type="evidence" value="ECO:0007669"/>
    <property type="project" value="UniProtKB-KW"/>
</dbReference>
<dbReference type="PROSITE" id="PS50158">
    <property type="entry name" value="ZF_CCHC"/>
    <property type="match status" value="1"/>
</dbReference>
<dbReference type="SUPFAM" id="SSF57756">
    <property type="entry name" value="Retrovirus zinc finger-like domains"/>
    <property type="match status" value="1"/>
</dbReference>
<protein>
    <recommendedName>
        <fullName evidence="3">CCHC-type domain-containing protein</fullName>
    </recommendedName>
</protein>
<comment type="caution">
    <text evidence="4">The sequence shown here is derived from an EMBL/GenBank/DDBJ whole genome shotgun (WGS) entry which is preliminary data.</text>
</comment>
<sequence>MTSLLTSLMSMKHKGQGNMREYIIEMFHVALGLKALKIKLFKELFVFMVLQSLLVHIYQFKISYNCQKEKWALNELISHCVQKEERLKCDKSESVHLVNASKDNDKKRKDHNEASKGPAQKKQQQVIESCFFCNKFGHVKKECTKYHV</sequence>
<dbReference type="Proteomes" id="UP000828251">
    <property type="component" value="Unassembled WGS sequence"/>
</dbReference>
<dbReference type="SMART" id="SM00343">
    <property type="entry name" value="ZnF_C2HC"/>
    <property type="match status" value="1"/>
</dbReference>
<dbReference type="InterPro" id="IPR036875">
    <property type="entry name" value="Znf_CCHC_sf"/>
</dbReference>
<keyword evidence="1" id="KW-0863">Zinc-finger</keyword>
<evidence type="ECO:0000259" key="3">
    <source>
        <dbReference type="PROSITE" id="PS50158"/>
    </source>
</evidence>
<feature type="region of interest" description="Disordered" evidence="2">
    <location>
        <begin position="90"/>
        <end position="121"/>
    </location>
</feature>
<dbReference type="InterPro" id="IPR001878">
    <property type="entry name" value="Znf_CCHC"/>
</dbReference>
<keyword evidence="1" id="KW-0479">Metal-binding</keyword>
<dbReference type="GO" id="GO:0003676">
    <property type="term" value="F:nucleic acid binding"/>
    <property type="evidence" value="ECO:0007669"/>
    <property type="project" value="InterPro"/>
</dbReference>
<proteinExistence type="predicted"/>
<keyword evidence="5" id="KW-1185">Reference proteome</keyword>
<dbReference type="OrthoDB" id="1929566at2759"/>
<evidence type="ECO:0000256" key="1">
    <source>
        <dbReference type="PROSITE-ProRule" id="PRU00047"/>
    </source>
</evidence>
<organism evidence="4 5">
    <name type="scientific">Gossypium stocksii</name>
    <dbReference type="NCBI Taxonomy" id="47602"/>
    <lineage>
        <taxon>Eukaryota</taxon>
        <taxon>Viridiplantae</taxon>
        <taxon>Streptophyta</taxon>
        <taxon>Embryophyta</taxon>
        <taxon>Tracheophyta</taxon>
        <taxon>Spermatophyta</taxon>
        <taxon>Magnoliopsida</taxon>
        <taxon>eudicotyledons</taxon>
        <taxon>Gunneridae</taxon>
        <taxon>Pentapetalae</taxon>
        <taxon>rosids</taxon>
        <taxon>malvids</taxon>
        <taxon>Malvales</taxon>
        <taxon>Malvaceae</taxon>
        <taxon>Malvoideae</taxon>
        <taxon>Gossypium</taxon>
    </lineage>
</organism>